<evidence type="ECO:0000259" key="1">
    <source>
        <dbReference type="Pfam" id="PF14111"/>
    </source>
</evidence>
<evidence type="ECO:0000313" key="2">
    <source>
        <dbReference type="EMBL" id="KAK5845547.1"/>
    </source>
</evidence>
<dbReference type="InterPro" id="IPR025558">
    <property type="entry name" value="DUF4283"/>
</dbReference>
<name>A0ABR0R1W3_GOSAR</name>
<sequence length="221" mass="25196">MDDGKELRNDLGAKDDGNEIALLEEELIHLSVKSSIVDPFEKPTLICSVWTRKNYNLDSLRAQVRSIWKTKKQFEIMIAGQNLFKIVFEDEEDLEQIMNGRPCHMGYGIKDCLMLSEGDRSKAEDELPFSVALKAEFWRRFSSKESFDANMAGMIMGKRKFNHEKLDDIESYLSDDVKTKRANFDSICSADFATTEPSCFVLTDVSDPSQIILTAAKWQAD</sequence>
<accession>A0ABR0R1W3</accession>
<dbReference type="Pfam" id="PF14111">
    <property type="entry name" value="DUF4283"/>
    <property type="match status" value="1"/>
</dbReference>
<feature type="domain" description="DUF4283" evidence="1">
    <location>
        <begin position="43"/>
        <end position="106"/>
    </location>
</feature>
<reference evidence="2 3" key="1">
    <citation type="submission" date="2023-03" db="EMBL/GenBank/DDBJ databases">
        <title>WGS of Gossypium arboreum.</title>
        <authorList>
            <person name="Yu D."/>
        </authorList>
    </citation>
    <scope>NUCLEOTIDE SEQUENCE [LARGE SCALE GENOMIC DNA]</scope>
    <source>
        <tissue evidence="2">Leaf</tissue>
    </source>
</reference>
<proteinExistence type="predicted"/>
<evidence type="ECO:0000313" key="3">
    <source>
        <dbReference type="Proteomes" id="UP001358586"/>
    </source>
</evidence>
<keyword evidence="3" id="KW-1185">Reference proteome</keyword>
<comment type="caution">
    <text evidence="2">The sequence shown here is derived from an EMBL/GenBank/DDBJ whole genome shotgun (WGS) entry which is preliminary data.</text>
</comment>
<organism evidence="2 3">
    <name type="scientific">Gossypium arboreum</name>
    <name type="common">Tree cotton</name>
    <name type="synonym">Gossypium nanking</name>
    <dbReference type="NCBI Taxonomy" id="29729"/>
    <lineage>
        <taxon>Eukaryota</taxon>
        <taxon>Viridiplantae</taxon>
        <taxon>Streptophyta</taxon>
        <taxon>Embryophyta</taxon>
        <taxon>Tracheophyta</taxon>
        <taxon>Spermatophyta</taxon>
        <taxon>Magnoliopsida</taxon>
        <taxon>eudicotyledons</taxon>
        <taxon>Gunneridae</taxon>
        <taxon>Pentapetalae</taxon>
        <taxon>rosids</taxon>
        <taxon>malvids</taxon>
        <taxon>Malvales</taxon>
        <taxon>Malvaceae</taxon>
        <taxon>Malvoideae</taxon>
        <taxon>Gossypium</taxon>
    </lineage>
</organism>
<protein>
    <recommendedName>
        <fullName evidence="1">DUF4283 domain-containing protein</fullName>
    </recommendedName>
</protein>
<dbReference type="Proteomes" id="UP001358586">
    <property type="component" value="Chromosome 1"/>
</dbReference>
<gene>
    <name evidence="2" type="ORF">PVK06_001738</name>
</gene>
<dbReference type="EMBL" id="JARKNE010000001">
    <property type="protein sequence ID" value="KAK5845547.1"/>
    <property type="molecule type" value="Genomic_DNA"/>
</dbReference>